<comment type="caution">
    <text evidence="2">The sequence shown here is derived from an EMBL/GenBank/DDBJ whole genome shotgun (WGS) entry which is preliminary data.</text>
</comment>
<reference evidence="2 3" key="1">
    <citation type="submission" date="2024-01" db="EMBL/GenBank/DDBJ databases">
        <title>Genome assemblies of Stephania.</title>
        <authorList>
            <person name="Yang L."/>
        </authorList>
    </citation>
    <scope>NUCLEOTIDE SEQUENCE [LARGE SCALE GENOMIC DNA]</scope>
    <source>
        <strain evidence="2">YNDBR</strain>
        <tissue evidence="2">Leaf</tissue>
    </source>
</reference>
<proteinExistence type="predicted"/>
<dbReference type="Proteomes" id="UP001420932">
    <property type="component" value="Unassembled WGS sequence"/>
</dbReference>
<feature type="region of interest" description="Disordered" evidence="1">
    <location>
        <begin position="84"/>
        <end position="156"/>
    </location>
</feature>
<feature type="compositionally biased region" description="Low complexity" evidence="1">
    <location>
        <begin position="84"/>
        <end position="108"/>
    </location>
</feature>
<accession>A0AAP0EJ37</accession>
<feature type="compositionally biased region" description="Low complexity" evidence="1">
    <location>
        <begin position="14"/>
        <end position="27"/>
    </location>
</feature>
<feature type="compositionally biased region" description="Basic and acidic residues" evidence="1">
    <location>
        <begin position="131"/>
        <end position="142"/>
    </location>
</feature>
<evidence type="ECO:0000313" key="3">
    <source>
        <dbReference type="Proteomes" id="UP001420932"/>
    </source>
</evidence>
<feature type="compositionally biased region" description="Polar residues" evidence="1">
    <location>
        <begin position="110"/>
        <end position="120"/>
    </location>
</feature>
<dbReference type="EMBL" id="JBBNAF010000012">
    <property type="protein sequence ID" value="KAK9092617.1"/>
    <property type="molecule type" value="Genomic_DNA"/>
</dbReference>
<sequence length="210" mass="22616">MGRIEVDNQSPARAESSIADSSESFSFKLPTGVLKSEVPNSIPTPNKHNSLLVHDHDEPSPADALFSNGRILLHAYPLSLSSRTSSVSCSKESSSSMPSSRSSSHGSSGCDRNSTSSYYKKQSRGLGGDAGEGRAERVKRNGEVSAVQSERRLRGAAAQNAKLKQLMKMESGEKSSVFGEKFFRSFGAACRECRAVEPSSIKTDVIRARK</sequence>
<evidence type="ECO:0000256" key="1">
    <source>
        <dbReference type="SAM" id="MobiDB-lite"/>
    </source>
</evidence>
<evidence type="ECO:0000313" key="2">
    <source>
        <dbReference type="EMBL" id="KAK9092617.1"/>
    </source>
</evidence>
<feature type="compositionally biased region" description="Polar residues" evidence="1">
    <location>
        <begin position="38"/>
        <end position="49"/>
    </location>
</feature>
<dbReference type="AlphaFoldDB" id="A0AAP0EJ37"/>
<keyword evidence="3" id="KW-1185">Reference proteome</keyword>
<organism evidence="2 3">
    <name type="scientific">Stephania yunnanensis</name>
    <dbReference type="NCBI Taxonomy" id="152371"/>
    <lineage>
        <taxon>Eukaryota</taxon>
        <taxon>Viridiplantae</taxon>
        <taxon>Streptophyta</taxon>
        <taxon>Embryophyta</taxon>
        <taxon>Tracheophyta</taxon>
        <taxon>Spermatophyta</taxon>
        <taxon>Magnoliopsida</taxon>
        <taxon>Ranunculales</taxon>
        <taxon>Menispermaceae</taxon>
        <taxon>Menispermoideae</taxon>
        <taxon>Cissampelideae</taxon>
        <taxon>Stephania</taxon>
    </lineage>
</organism>
<name>A0AAP0EJ37_9MAGN</name>
<gene>
    <name evidence="2" type="ORF">Syun_027528</name>
</gene>
<protein>
    <submittedName>
        <fullName evidence="2">Uncharacterized protein</fullName>
    </submittedName>
</protein>
<feature type="region of interest" description="Disordered" evidence="1">
    <location>
        <begin position="1"/>
        <end position="56"/>
    </location>
</feature>